<dbReference type="CDD" id="cd01310">
    <property type="entry name" value="TatD_DNAse"/>
    <property type="match status" value="1"/>
</dbReference>
<dbReference type="Gene3D" id="3.20.20.140">
    <property type="entry name" value="Metal-dependent hydrolases"/>
    <property type="match status" value="1"/>
</dbReference>
<feature type="compositionally biased region" description="Low complexity" evidence="3">
    <location>
        <begin position="93"/>
        <end position="102"/>
    </location>
</feature>
<dbReference type="AlphaFoldDB" id="A0A914VWL2"/>
<feature type="compositionally biased region" description="Basic and acidic residues" evidence="3">
    <location>
        <begin position="38"/>
        <end position="75"/>
    </location>
</feature>
<reference evidence="5" key="1">
    <citation type="submission" date="2022-11" db="UniProtKB">
        <authorList>
            <consortium name="WormBaseParasite"/>
        </authorList>
    </citation>
    <scope>IDENTIFICATION</scope>
</reference>
<dbReference type="Proteomes" id="UP000887566">
    <property type="component" value="Unplaced"/>
</dbReference>
<dbReference type="WBParaSite" id="PSAMB.scaffold2716size21669.g18854.t1">
    <property type="protein sequence ID" value="PSAMB.scaffold2716size21669.g18854.t1"/>
    <property type="gene ID" value="PSAMB.scaffold2716size21669.g18854"/>
</dbReference>
<dbReference type="GO" id="GO:0016788">
    <property type="term" value="F:hydrolase activity, acting on ester bonds"/>
    <property type="evidence" value="ECO:0007669"/>
    <property type="project" value="InterPro"/>
</dbReference>
<feature type="region of interest" description="Disordered" evidence="3">
    <location>
        <begin position="1"/>
        <end position="120"/>
    </location>
</feature>
<accession>A0A914VWL2</accession>
<comment type="similarity">
    <text evidence="1">Belongs to the metallo-dependent hydrolases superfamily. TatD-type hydrolase family.</text>
</comment>
<dbReference type="PANTHER" id="PTHR46363">
    <property type="entry name" value="DEOXYRIBONUCLEASE TATDN2-RELATED"/>
    <property type="match status" value="1"/>
</dbReference>
<feature type="compositionally biased region" description="Low complexity" evidence="3">
    <location>
        <begin position="198"/>
        <end position="209"/>
    </location>
</feature>
<dbReference type="InterPro" id="IPR032466">
    <property type="entry name" value="Metal_Hydrolase"/>
</dbReference>
<evidence type="ECO:0000313" key="5">
    <source>
        <dbReference type="WBParaSite" id="PSAMB.scaffold2716size21669.g18854.t1"/>
    </source>
</evidence>
<evidence type="ECO:0000256" key="2">
    <source>
        <dbReference type="ARBA" id="ARBA00022801"/>
    </source>
</evidence>
<keyword evidence="4" id="KW-1185">Reference proteome</keyword>
<sequence length="532" mass="59745">MVIASPNEEDDDLSPDVTILSSTSSQPVARRVIGVQANEHHGQENSQWDERNSGEHLVADLRRVVNPEGDSRDQRPATSPDPFAFPSPSTNFSSASMQSVSSNNGNSAKRTMKTHPTREEPTLHAGWKIVENKKRVSLPPQRPTHFFFKDSSPAPESPNGAVAAWGATPPQPAKFGDAFISPFIGPQLPSGWGRPRGSYSTPPTTMTSRRSLDGGGGGPPMTSPFNLDERKRKLDNAMRDYEGLKYIDTHCHLDLMYNNMHKFEKYSAWRRMYSSTYPPTYEGCIPDWCDPTVYREGASDWWRTVMEDDPTIVGTAFGCHPHLANLYDDAVHQRILRLTKTIPKVVAVGECGFDFSHKNDKDKDVQQYAFSRQIEIAKETDKVLLIHCRGSHEYATDARGDAEDICFNCVKQGVVKEHRVHRHCFTYGWRVAERWLKEFPNLFIGLTPLIMNAAGERAKVNEVVKNAPIDRLLIETDSPYFMPHFYKSFGITKGGHPGGGINVALRIAEARGMKVEVVLEQLRENTRRCYGI</sequence>
<keyword evidence="2" id="KW-0378">Hydrolase</keyword>
<name>A0A914VWL2_9BILA</name>
<dbReference type="InterPro" id="IPR018228">
    <property type="entry name" value="DNase_TatD-rel_CS"/>
</dbReference>
<dbReference type="PANTHER" id="PTHR46363:SF1">
    <property type="entry name" value="DEOXYRIBONUCLEASE TATDN2-RELATED"/>
    <property type="match status" value="1"/>
</dbReference>
<dbReference type="PROSITE" id="PS01137">
    <property type="entry name" value="TATD_1"/>
    <property type="match status" value="1"/>
</dbReference>
<feature type="region of interest" description="Disordered" evidence="3">
    <location>
        <begin position="186"/>
        <end position="227"/>
    </location>
</feature>
<dbReference type="Pfam" id="PF01026">
    <property type="entry name" value="TatD_DNase"/>
    <property type="match status" value="1"/>
</dbReference>
<protein>
    <submittedName>
        <fullName evidence="5">Uncharacterized protein</fullName>
    </submittedName>
</protein>
<dbReference type="SUPFAM" id="SSF51556">
    <property type="entry name" value="Metallo-dependent hydrolases"/>
    <property type="match status" value="1"/>
</dbReference>
<evidence type="ECO:0000256" key="3">
    <source>
        <dbReference type="SAM" id="MobiDB-lite"/>
    </source>
</evidence>
<proteinExistence type="inferred from homology"/>
<evidence type="ECO:0000313" key="4">
    <source>
        <dbReference type="Proteomes" id="UP000887566"/>
    </source>
</evidence>
<evidence type="ECO:0000256" key="1">
    <source>
        <dbReference type="ARBA" id="ARBA00009275"/>
    </source>
</evidence>
<dbReference type="InterPro" id="IPR001130">
    <property type="entry name" value="TatD-like"/>
</dbReference>
<organism evidence="4 5">
    <name type="scientific">Plectus sambesii</name>
    <dbReference type="NCBI Taxonomy" id="2011161"/>
    <lineage>
        <taxon>Eukaryota</taxon>
        <taxon>Metazoa</taxon>
        <taxon>Ecdysozoa</taxon>
        <taxon>Nematoda</taxon>
        <taxon>Chromadorea</taxon>
        <taxon>Plectida</taxon>
        <taxon>Plectina</taxon>
        <taxon>Plectoidea</taxon>
        <taxon>Plectidae</taxon>
        <taxon>Plectus</taxon>
    </lineage>
</organism>